<dbReference type="PANTHER" id="PTHR38666:SF2">
    <property type="entry name" value="FLAGELLAR ASSOCIATED PROTEIN"/>
    <property type="match status" value="1"/>
</dbReference>
<dbReference type="Gene3D" id="3.30.2310.50">
    <property type="entry name" value="Protein of unknown function (DUF3228), domain 1"/>
    <property type="match status" value="2"/>
</dbReference>
<dbReference type="InterPro" id="IPR021610">
    <property type="entry name" value="DUF3228"/>
</dbReference>
<gene>
    <name evidence="1" type="ORF">BU14_0183s0026</name>
</gene>
<dbReference type="AlphaFoldDB" id="A0A1X6P710"/>
<proteinExistence type="predicted"/>
<reference evidence="1 2" key="1">
    <citation type="submission" date="2017-03" db="EMBL/GenBank/DDBJ databases">
        <title>WGS assembly of Porphyra umbilicalis.</title>
        <authorList>
            <person name="Brawley S.H."/>
            <person name="Blouin N.A."/>
            <person name="Ficko-Blean E."/>
            <person name="Wheeler G.L."/>
            <person name="Lohr M."/>
            <person name="Goodson H.V."/>
            <person name="Jenkins J.W."/>
            <person name="Blaby-Haas C.E."/>
            <person name="Helliwell K.E."/>
            <person name="Chan C."/>
            <person name="Marriage T."/>
            <person name="Bhattacharya D."/>
            <person name="Klein A.S."/>
            <person name="Badis Y."/>
            <person name="Brodie J."/>
            <person name="Cao Y."/>
            <person name="Collen J."/>
            <person name="Dittami S.M."/>
            <person name="Gachon C.M."/>
            <person name="Green B.R."/>
            <person name="Karpowicz S."/>
            <person name="Kim J.W."/>
            <person name="Kudahl U."/>
            <person name="Lin S."/>
            <person name="Michel G."/>
            <person name="Mittag M."/>
            <person name="Olson B.J."/>
            <person name="Pangilinan J."/>
            <person name="Peng Y."/>
            <person name="Qiu H."/>
            <person name="Shu S."/>
            <person name="Singer J.T."/>
            <person name="Smith A.G."/>
            <person name="Sprecher B.N."/>
            <person name="Wagner V."/>
            <person name="Wang W."/>
            <person name="Wang Z.-Y."/>
            <person name="Yan J."/>
            <person name="Yarish C."/>
            <person name="Zoeuner-Riek S."/>
            <person name="Zhuang Y."/>
            <person name="Zou Y."/>
            <person name="Lindquist E.A."/>
            <person name="Grimwood J."/>
            <person name="Barry K."/>
            <person name="Rokhsar D.S."/>
            <person name="Schmutz J."/>
            <person name="Stiller J.W."/>
            <person name="Grossman A.R."/>
            <person name="Prochnik S.E."/>
        </authorList>
    </citation>
    <scope>NUCLEOTIDE SEQUENCE [LARGE SCALE GENOMIC DNA]</scope>
    <source>
        <strain evidence="1">4086291</strain>
    </source>
</reference>
<evidence type="ECO:0000313" key="2">
    <source>
        <dbReference type="Proteomes" id="UP000218209"/>
    </source>
</evidence>
<accession>A0A1X6P710</accession>
<dbReference type="EMBL" id="KV918860">
    <property type="protein sequence ID" value="OSX76634.1"/>
    <property type="molecule type" value="Genomic_DNA"/>
</dbReference>
<dbReference type="PANTHER" id="PTHR38666">
    <property type="match status" value="1"/>
</dbReference>
<dbReference type="Proteomes" id="UP000218209">
    <property type="component" value="Unassembled WGS sequence"/>
</dbReference>
<evidence type="ECO:0000313" key="1">
    <source>
        <dbReference type="EMBL" id="OSX76634.1"/>
    </source>
</evidence>
<keyword evidence="2" id="KW-1185">Reference proteome</keyword>
<dbReference type="Pfam" id="PF11539">
    <property type="entry name" value="DUF3228"/>
    <property type="match status" value="1"/>
</dbReference>
<dbReference type="OrthoDB" id="415460at2759"/>
<protein>
    <submittedName>
        <fullName evidence="1">Uncharacterized protein</fullName>
    </submittedName>
</protein>
<name>A0A1X6P710_PORUM</name>
<sequence length="293" mass="31911">MSSTIKTVAFLIPFVARSPVTSHRSGGGRRCYRFGPASAIKRISRPAVLNRLPVADLPPTPRPVRHVASAPGTSAAAVTLALDDFCVRQFDDPEYAGTRLDWDKVDFEARVNGEYEARLTAAEGDAGAVLKDGYAPFCKHLFMKNFIPSATLTTLPITPDNEHLLRTKYAARTEKELPVLTRFFPLATVEAGGQADWLDVILYSREQIIKERASRPGDEPDGAAGEEAIAASMGDAPWRIISVKAQEVDTELPMQPITVMRNALIGEGGSGVGIQREAYEASVAYWKDRAVVL</sequence>
<organism evidence="1 2">
    <name type="scientific">Porphyra umbilicalis</name>
    <name type="common">Purple laver</name>
    <name type="synonym">Red alga</name>
    <dbReference type="NCBI Taxonomy" id="2786"/>
    <lineage>
        <taxon>Eukaryota</taxon>
        <taxon>Rhodophyta</taxon>
        <taxon>Bangiophyceae</taxon>
        <taxon>Bangiales</taxon>
        <taxon>Bangiaceae</taxon>
        <taxon>Porphyra</taxon>
    </lineage>
</organism>